<feature type="region of interest" description="Disordered" evidence="1">
    <location>
        <begin position="1"/>
        <end position="28"/>
    </location>
</feature>
<proteinExistence type="predicted"/>
<organism evidence="2 3">
    <name type="scientific">Pseudomonas syringae pv. actinidiae ICMP 19096</name>
    <dbReference type="NCBI Taxonomy" id="1194405"/>
    <lineage>
        <taxon>Bacteria</taxon>
        <taxon>Pseudomonadati</taxon>
        <taxon>Pseudomonadota</taxon>
        <taxon>Gammaproteobacteria</taxon>
        <taxon>Pseudomonadales</taxon>
        <taxon>Pseudomonadaceae</taxon>
        <taxon>Pseudomonas</taxon>
        <taxon>Pseudomonas syringae</taxon>
    </lineage>
</organism>
<feature type="non-terminal residue" evidence="2">
    <location>
        <position position="1"/>
    </location>
</feature>
<dbReference type="EMBL" id="AOKF01002704">
    <property type="protein sequence ID" value="EPN45832.1"/>
    <property type="molecule type" value="Genomic_DNA"/>
</dbReference>
<gene>
    <name evidence="2" type="ORF">A245_31748</name>
</gene>
<name>A0A656JQR5_PSESF</name>
<sequence length="100" mass="10653">QGKVTVHASEHDWIGPKTDSASIPSFGRDPAAQQVTFHYPGHSEASPRAAADHSYEIKLEDGSLVKGMTNADGLTERVEREMMHQAQVSALRSGAPKGGA</sequence>
<evidence type="ECO:0000256" key="1">
    <source>
        <dbReference type="SAM" id="MobiDB-lite"/>
    </source>
</evidence>
<accession>A0A656JQR5</accession>
<evidence type="ECO:0000313" key="3">
    <source>
        <dbReference type="Proteomes" id="UP000018849"/>
    </source>
</evidence>
<evidence type="ECO:0000313" key="2">
    <source>
        <dbReference type="EMBL" id="EPN45832.1"/>
    </source>
</evidence>
<reference evidence="2 3" key="1">
    <citation type="journal article" date="2013" name="PLoS Pathog.">
        <title>Genomic analysis of the Kiwifruit pathogen Pseudomonas syringae pv. actinidiae provides insight into the origins of an emergent plant disease.</title>
        <authorList>
            <person name="McCann H.C."/>
            <person name="Rikkerink E.H."/>
            <person name="Bertels F."/>
            <person name="Fiers M."/>
            <person name="Lu A."/>
            <person name="Rees-George J."/>
            <person name="Andersen M.T."/>
            <person name="Gleave A.P."/>
            <person name="Haubold B."/>
            <person name="Wohlers M.W."/>
            <person name="Guttman D.S."/>
            <person name="Wang P.W."/>
            <person name="Straub C."/>
            <person name="Vanneste J.L."/>
            <person name="Rainey P.B."/>
            <person name="Templeton M.D."/>
        </authorList>
    </citation>
    <scope>NUCLEOTIDE SEQUENCE [LARGE SCALE GENOMIC DNA]</scope>
    <source>
        <strain evidence="2 3">ICMP 19096</strain>
    </source>
</reference>
<dbReference type="Proteomes" id="UP000018849">
    <property type="component" value="Unassembled WGS sequence"/>
</dbReference>
<protein>
    <submittedName>
        <fullName evidence="2">Rhs element Vgr protein</fullName>
    </submittedName>
</protein>
<dbReference type="AlphaFoldDB" id="A0A656JQR5"/>
<comment type="caution">
    <text evidence="2">The sequence shown here is derived from an EMBL/GenBank/DDBJ whole genome shotgun (WGS) entry which is preliminary data.</text>
</comment>